<dbReference type="PANTHER" id="PTHR43697:SF1">
    <property type="entry name" value="SERINE--TRNA LIGASE"/>
    <property type="match status" value="1"/>
</dbReference>
<dbReference type="HAMAP" id="MF_00176">
    <property type="entry name" value="Ser_tRNA_synth_type1"/>
    <property type="match status" value="1"/>
</dbReference>
<dbReference type="InterPro" id="IPR045864">
    <property type="entry name" value="aa-tRNA-synth_II/BPL/LPL"/>
</dbReference>
<dbReference type="UniPathway" id="UPA00906">
    <property type="reaction ID" value="UER00895"/>
</dbReference>
<dbReference type="SUPFAM" id="SSF46589">
    <property type="entry name" value="tRNA-binding arm"/>
    <property type="match status" value="1"/>
</dbReference>
<proteinExistence type="inferred from homology"/>
<accession>A0A2M8AD14</accession>
<feature type="binding site" evidence="13">
    <location>
        <position position="236"/>
    </location>
    <ligand>
        <name>L-serine</name>
        <dbReference type="ChEBI" id="CHEBI:33384"/>
    </ligand>
</feature>
<dbReference type="InterPro" id="IPR033729">
    <property type="entry name" value="SerRS_core"/>
</dbReference>
<comment type="catalytic activity">
    <reaction evidence="10 12">
        <text>tRNA(Sec) + L-serine + ATP = L-seryl-tRNA(Sec) + AMP + diphosphate + H(+)</text>
        <dbReference type="Rhea" id="RHEA:42580"/>
        <dbReference type="Rhea" id="RHEA-COMP:9742"/>
        <dbReference type="Rhea" id="RHEA-COMP:10128"/>
        <dbReference type="ChEBI" id="CHEBI:15378"/>
        <dbReference type="ChEBI" id="CHEBI:30616"/>
        <dbReference type="ChEBI" id="CHEBI:33019"/>
        <dbReference type="ChEBI" id="CHEBI:33384"/>
        <dbReference type="ChEBI" id="CHEBI:78442"/>
        <dbReference type="ChEBI" id="CHEBI:78533"/>
        <dbReference type="ChEBI" id="CHEBI:456215"/>
        <dbReference type="EC" id="6.1.1.11"/>
    </reaction>
</comment>
<feature type="site" description="Important for serine binding" evidence="13">
    <location>
        <position position="391"/>
    </location>
</feature>
<gene>
    <name evidence="12" type="primary">serS</name>
    <name evidence="17" type="ORF">CO116_03740</name>
</gene>
<keyword evidence="4 12" id="KW-0963">Cytoplasm</keyword>
<dbReference type="Pfam" id="PF00587">
    <property type="entry name" value="tRNA-synt_2b"/>
    <property type="match status" value="1"/>
</dbReference>
<evidence type="ECO:0000256" key="2">
    <source>
        <dbReference type="ARBA" id="ARBA00005045"/>
    </source>
</evidence>
<dbReference type="InterPro" id="IPR042103">
    <property type="entry name" value="SerRS_1_N_sf"/>
</dbReference>
<organism evidence="17 18">
    <name type="scientific">Candidatus Falkowbacteria bacterium CG_4_9_14_3_um_filter_38_19</name>
    <dbReference type="NCBI Taxonomy" id="1974559"/>
    <lineage>
        <taxon>Bacteria</taxon>
        <taxon>Candidatus Falkowiibacteriota</taxon>
    </lineage>
</organism>
<feature type="binding site" evidence="12 14">
    <location>
        <begin position="356"/>
        <end position="359"/>
    </location>
    <ligand>
        <name>ATP</name>
        <dbReference type="ChEBI" id="CHEBI:30616"/>
    </ligand>
</feature>
<dbReference type="GO" id="GO:0005737">
    <property type="term" value="C:cytoplasm"/>
    <property type="evidence" value="ECO:0007669"/>
    <property type="project" value="UniProtKB-SubCell"/>
</dbReference>
<dbReference type="Gene3D" id="1.10.287.40">
    <property type="entry name" value="Serine-tRNA synthetase, tRNA binding domain"/>
    <property type="match status" value="1"/>
</dbReference>
<dbReference type="InterPro" id="IPR002314">
    <property type="entry name" value="aa-tRNA-synt_IIb"/>
</dbReference>
<dbReference type="PRINTS" id="PR00981">
    <property type="entry name" value="TRNASYNTHSER"/>
</dbReference>
<evidence type="ECO:0000256" key="12">
    <source>
        <dbReference type="HAMAP-Rule" id="MF_00176"/>
    </source>
</evidence>
<evidence type="ECO:0000256" key="13">
    <source>
        <dbReference type="PIRSR" id="PIRSR001529-1"/>
    </source>
</evidence>
<dbReference type="Gene3D" id="3.30.930.10">
    <property type="entry name" value="Bira Bifunctional Protein, Domain 2"/>
    <property type="match status" value="1"/>
</dbReference>
<dbReference type="Proteomes" id="UP000230611">
    <property type="component" value="Unassembled WGS sequence"/>
</dbReference>
<evidence type="ECO:0000256" key="4">
    <source>
        <dbReference type="ARBA" id="ARBA00022490"/>
    </source>
</evidence>
<comment type="pathway">
    <text evidence="2 12">Aminoacyl-tRNA biosynthesis; selenocysteinyl-tRNA(Sec) biosynthesis; L-seryl-tRNA(Sec) from L-serine and tRNA(Sec): step 1/1.</text>
</comment>
<keyword evidence="7 12" id="KW-0067">ATP-binding</keyword>
<comment type="function">
    <text evidence="12">Catalyzes the attachment of serine to tRNA(Ser). Is also able to aminoacylate tRNA(Sec) with serine, to form the misacylated tRNA L-seryl-tRNA(Sec), which will be further converted into selenocysteinyl-tRNA(Sec).</text>
</comment>
<dbReference type="GO" id="GO:0006434">
    <property type="term" value="P:seryl-tRNA aminoacylation"/>
    <property type="evidence" value="ECO:0007669"/>
    <property type="project" value="UniProtKB-UniRule"/>
</dbReference>
<evidence type="ECO:0000256" key="15">
    <source>
        <dbReference type="SAM" id="Coils"/>
    </source>
</evidence>
<comment type="catalytic activity">
    <reaction evidence="11 12">
        <text>tRNA(Ser) + L-serine + ATP = L-seryl-tRNA(Ser) + AMP + diphosphate + H(+)</text>
        <dbReference type="Rhea" id="RHEA:12292"/>
        <dbReference type="Rhea" id="RHEA-COMP:9669"/>
        <dbReference type="Rhea" id="RHEA-COMP:9703"/>
        <dbReference type="ChEBI" id="CHEBI:15378"/>
        <dbReference type="ChEBI" id="CHEBI:30616"/>
        <dbReference type="ChEBI" id="CHEBI:33019"/>
        <dbReference type="ChEBI" id="CHEBI:33384"/>
        <dbReference type="ChEBI" id="CHEBI:78442"/>
        <dbReference type="ChEBI" id="CHEBI:78533"/>
        <dbReference type="ChEBI" id="CHEBI:456215"/>
        <dbReference type="EC" id="6.1.1.11"/>
    </reaction>
</comment>
<evidence type="ECO:0000256" key="5">
    <source>
        <dbReference type="ARBA" id="ARBA00022598"/>
    </source>
</evidence>
<dbReference type="InterPro" id="IPR006195">
    <property type="entry name" value="aa-tRNA-synth_II"/>
</dbReference>
<evidence type="ECO:0000256" key="10">
    <source>
        <dbReference type="ARBA" id="ARBA00047929"/>
    </source>
</evidence>
<dbReference type="PIRSF" id="PIRSF001529">
    <property type="entry name" value="Ser-tRNA-synth_IIa"/>
    <property type="match status" value="1"/>
</dbReference>
<feature type="binding site" evidence="12">
    <location>
        <begin position="236"/>
        <end position="238"/>
    </location>
    <ligand>
        <name>L-serine</name>
        <dbReference type="ChEBI" id="CHEBI:33384"/>
    </ligand>
</feature>
<evidence type="ECO:0000256" key="11">
    <source>
        <dbReference type="ARBA" id="ARBA00048823"/>
    </source>
</evidence>
<dbReference type="GO" id="GO:0005524">
    <property type="term" value="F:ATP binding"/>
    <property type="evidence" value="ECO:0007669"/>
    <property type="project" value="UniProtKB-UniRule"/>
</dbReference>
<evidence type="ECO:0000259" key="16">
    <source>
        <dbReference type="PROSITE" id="PS50862"/>
    </source>
</evidence>
<feature type="coiled-coil region" evidence="15">
    <location>
        <begin position="37"/>
        <end position="91"/>
    </location>
</feature>
<dbReference type="AlphaFoldDB" id="A0A2M8AD14"/>
<keyword evidence="5 12" id="KW-0436">Ligase</keyword>
<evidence type="ECO:0000256" key="6">
    <source>
        <dbReference type="ARBA" id="ARBA00022741"/>
    </source>
</evidence>
<sequence>MLDLKFIRDNKELFQQAAKNKNLNFDVQEFLAINDKRRQSQSEIDDLRAQKNKLAQAGQTGKPSKEQIRQGRELKEKISVLEAEFTELEKKYIELMWQVPQLPSDKAPVGKDAGGNKEIKKWGKIKKFAFPAKNHLELGRELDILDTERGVKVSGYRGYYLKNESALLHLALMMFTLDKMIKKGYQPFIPPTIVREFVMYGSGHFPFGRDDIYQITNPGKLADGSDIMENKYLVGTSEPSILAYHSDEILEGSELPKKYCGFSQCYRNEIGSYGKDTKGIYRIHEFMKIEQVIFCKNDYDESEKLHQEITAISEEILQDLKIPYRVLEICTGDMGAGKYRMYDLESWMPSRNSYGETHSSSNLGDWQARRLNIKYQTKDGQKNYVHTLNNTAIASPRILIAVLENYQQKDGSIIVPKVLRQYLPGKIKIIKKKK</sequence>
<evidence type="ECO:0000256" key="14">
    <source>
        <dbReference type="PIRSR" id="PIRSR001529-2"/>
    </source>
</evidence>
<dbReference type="EMBL" id="PFUO01000174">
    <property type="protein sequence ID" value="PJB15416.1"/>
    <property type="molecule type" value="Genomic_DNA"/>
</dbReference>
<feature type="binding site" evidence="12">
    <location>
        <position position="391"/>
    </location>
    <ligand>
        <name>L-serine</name>
        <dbReference type="ChEBI" id="CHEBI:33384"/>
    </ligand>
</feature>
<evidence type="ECO:0000256" key="9">
    <source>
        <dbReference type="ARBA" id="ARBA00023146"/>
    </source>
</evidence>
<evidence type="ECO:0000313" key="17">
    <source>
        <dbReference type="EMBL" id="PJB15416.1"/>
    </source>
</evidence>
<evidence type="ECO:0000256" key="3">
    <source>
        <dbReference type="ARBA" id="ARBA00010728"/>
    </source>
</evidence>
<protein>
    <recommendedName>
        <fullName evidence="12">Serine--tRNA ligase</fullName>
        <ecNumber evidence="12">6.1.1.11</ecNumber>
    </recommendedName>
    <alternativeName>
        <fullName evidence="12">Seryl-tRNA synthetase</fullName>
        <shortName evidence="12">SerRS</shortName>
    </alternativeName>
    <alternativeName>
        <fullName evidence="12">Seryl-tRNA(Ser/Sec) synthetase</fullName>
    </alternativeName>
</protein>
<dbReference type="Pfam" id="PF02403">
    <property type="entry name" value="Seryl_tRNA_N"/>
    <property type="match status" value="1"/>
</dbReference>
<dbReference type="SUPFAM" id="SSF55681">
    <property type="entry name" value="Class II aaRS and biotin synthetases"/>
    <property type="match status" value="1"/>
</dbReference>
<feature type="binding site" evidence="12 14">
    <location>
        <begin position="267"/>
        <end position="269"/>
    </location>
    <ligand>
        <name>ATP</name>
        <dbReference type="ChEBI" id="CHEBI:30616"/>
    </ligand>
</feature>
<dbReference type="PROSITE" id="PS50862">
    <property type="entry name" value="AA_TRNA_LIGASE_II"/>
    <property type="match status" value="1"/>
</dbReference>
<dbReference type="InterPro" id="IPR015866">
    <property type="entry name" value="Ser-tRNA-synth_1_N"/>
</dbReference>
<comment type="similarity">
    <text evidence="3 12">Belongs to the class-II aminoacyl-tRNA synthetase family. Type-1 seryl-tRNA synthetase subfamily.</text>
</comment>
<dbReference type="NCBIfam" id="TIGR00414">
    <property type="entry name" value="serS"/>
    <property type="match status" value="1"/>
</dbReference>
<evidence type="ECO:0000256" key="7">
    <source>
        <dbReference type="ARBA" id="ARBA00022840"/>
    </source>
</evidence>
<keyword evidence="9 12" id="KW-0030">Aminoacyl-tRNA synthetase</keyword>
<evidence type="ECO:0000256" key="8">
    <source>
        <dbReference type="ARBA" id="ARBA00022917"/>
    </source>
</evidence>
<keyword evidence="15" id="KW-0175">Coiled coil</keyword>
<feature type="domain" description="Aminoacyl-transfer RNA synthetases class-II family profile" evidence="16">
    <location>
        <begin position="134"/>
        <end position="416"/>
    </location>
</feature>
<feature type="binding site" evidence="13">
    <location>
        <position position="267"/>
    </location>
    <ligand>
        <name>L-serine</name>
        <dbReference type="ChEBI" id="CHEBI:33384"/>
    </ligand>
</feature>
<dbReference type="CDD" id="cd00770">
    <property type="entry name" value="SerRS_core"/>
    <property type="match status" value="1"/>
</dbReference>
<dbReference type="EC" id="6.1.1.11" evidence="12"/>
<dbReference type="PANTHER" id="PTHR43697">
    <property type="entry name" value="SERYL-TRNA SYNTHETASE"/>
    <property type="match status" value="1"/>
</dbReference>
<comment type="subcellular location">
    <subcellularLocation>
        <location evidence="1 12">Cytoplasm</location>
    </subcellularLocation>
</comment>
<dbReference type="GO" id="GO:0004828">
    <property type="term" value="F:serine-tRNA ligase activity"/>
    <property type="evidence" value="ECO:0007669"/>
    <property type="project" value="UniProtKB-UniRule"/>
</dbReference>
<comment type="caution">
    <text evidence="17">The sequence shown here is derived from an EMBL/GenBank/DDBJ whole genome shotgun (WGS) entry which is preliminary data.</text>
</comment>
<comment type="subunit">
    <text evidence="12">Homodimer. The tRNA molecule binds across the dimer.</text>
</comment>
<reference evidence="18" key="1">
    <citation type="submission" date="2017-09" db="EMBL/GenBank/DDBJ databases">
        <title>Depth-based differentiation of microbial function through sediment-hosted aquifers and enrichment of novel symbionts in the deep terrestrial subsurface.</title>
        <authorList>
            <person name="Probst A.J."/>
            <person name="Ladd B."/>
            <person name="Jarett J.K."/>
            <person name="Geller-Mcgrath D.E."/>
            <person name="Sieber C.M.K."/>
            <person name="Emerson J.B."/>
            <person name="Anantharaman K."/>
            <person name="Thomas B.C."/>
            <person name="Malmstrom R."/>
            <person name="Stieglmeier M."/>
            <person name="Klingl A."/>
            <person name="Woyke T."/>
            <person name="Ryan C.M."/>
            <person name="Banfield J.F."/>
        </authorList>
    </citation>
    <scope>NUCLEOTIDE SEQUENCE [LARGE SCALE GENOMIC DNA]</scope>
</reference>
<dbReference type="InterPro" id="IPR002317">
    <property type="entry name" value="Ser-tRNA-ligase_type_1"/>
</dbReference>
<feature type="binding site" evidence="12 13">
    <location>
        <position position="290"/>
    </location>
    <ligand>
        <name>L-serine</name>
        <dbReference type="ChEBI" id="CHEBI:33384"/>
    </ligand>
</feature>
<dbReference type="InterPro" id="IPR010978">
    <property type="entry name" value="tRNA-bd_arm"/>
</dbReference>
<keyword evidence="6 12" id="KW-0547">Nucleotide-binding</keyword>
<feature type="binding site" evidence="13">
    <location>
        <position position="389"/>
    </location>
    <ligand>
        <name>L-serine</name>
        <dbReference type="ChEBI" id="CHEBI:33384"/>
    </ligand>
</feature>
<evidence type="ECO:0000313" key="18">
    <source>
        <dbReference type="Proteomes" id="UP000230611"/>
    </source>
</evidence>
<name>A0A2M8AD14_9BACT</name>
<comment type="domain">
    <text evidence="12">Consists of two distinct domains, a catalytic core and a N-terminal extension that is involved in tRNA binding.</text>
</comment>
<evidence type="ECO:0000256" key="1">
    <source>
        <dbReference type="ARBA" id="ARBA00004496"/>
    </source>
</evidence>
<keyword evidence="8 12" id="KW-0648">Protein biosynthesis</keyword>
<dbReference type="GO" id="GO:0016260">
    <property type="term" value="P:selenocysteine biosynthetic process"/>
    <property type="evidence" value="ECO:0007669"/>
    <property type="project" value="UniProtKB-UniRule"/>
</dbReference>
<comment type="caution">
    <text evidence="12">Lacks conserved residue(s) required for the propagation of feature annotation.</text>
</comment>